<dbReference type="CDD" id="cd03768">
    <property type="entry name" value="SR_ResInv"/>
    <property type="match status" value="1"/>
</dbReference>
<comment type="caution">
    <text evidence="5">The sequence shown here is derived from an EMBL/GenBank/DDBJ whole genome shotgun (WGS) entry which is preliminary data.</text>
</comment>
<dbReference type="Gene3D" id="3.40.50.1390">
    <property type="entry name" value="Resolvase, N-terminal catalytic domain"/>
    <property type="match status" value="1"/>
</dbReference>
<dbReference type="EMBL" id="BJNT01000039">
    <property type="protein sequence ID" value="GEC87644.1"/>
    <property type="molecule type" value="Genomic_DNA"/>
</dbReference>
<proteinExistence type="inferred from homology"/>
<dbReference type="SUPFAM" id="SSF53041">
    <property type="entry name" value="Resolvase-like"/>
    <property type="match status" value="1"/>
</dbReference>
<dbReference type="AlphaFoldDB" id="A0A4Y4C887"/>
<accession>A0A4Y4C887</accession>
<dbReference type="Pfam" id="PF02796">
    <property type="entry name" value="HTH_7"/>
    <property type="match status" value="1"/>
</dbReference>
<dbReference type="Pfam" id="PF00239">
    <property type="entry name" value="Resolvase"/>
    <property type="match status" value="1"/>
</dbReference>
<evidence type="ECO:0000256" key="2">
    <source>
        <dbReference type="ARBA" id="ARBA00023125"/>
    </source>
</evidence>
<dbReference type="Proteomes" id="UP000319986">
    <property type="component" value="Unassembled WGS sequence"/>
</dbReference>
<dbReference type="InterPro" id="IPR006120">
    <property type="entry name" value="Resolvase_HTH_dom"/>
</dbReference>
<dbReference type="PANTHER" id="PTHR30461">
    <property type="entry name" value="DNA-INVERTASE FROM LAMBDOID PROPHAGE"/>
    <property type="match status" value="1"/>
</dbReference>
<evidence type="ECO:0000313" key="5">
    <source>
        <dbReference type="EMBL" id="GEC87644.1"/>
    </source>
</evidence>
<dbReference type="InterPro" id="IPR036162">
    <property type="entry name" value="Resolvase-like_N_sf"/>
</dbReference>
<dbReference type="InterPro" id="IPR050639">
    <property type="entry name" value="SSR_resolvase"/>
</dbReference>
<reference evidence="5 6" key="1">
    <citation type="submission" date="2019-06" db="EMBL/GenBank/DDBJ databases">
        <title>Whole genome shotgun sequence of Corynebacterium variabile NBRC 15286.</title>
        <authorList>
            <person name="Hosoyama A."/>
            <person name="Uohara A."/>
            <person name="Ohji S."/>
            <person name="Ichikawa N."/>
        </authorList>
    </citation>
    <scope>NUCLEOTIDE SEQUENCE [LARGE SCALE GENOMIC DNA]</scope>
    <source>
        <strain evidence="5 6">NBRC 15286</strain>
    </source>
</reference>
<evidence type="ECO:0000256" key="1">
    <source>
        <dbReference type="ARBA" id="ARBA00009913"/>
    </source>
</evidence>
<organism evidence="5 6">
    <name type="scientific">Corynebacterium variabile</name>
    <dbReference type="NCBI Taxonomy" id="1727"/>
    <lineage>
        <taxon>Bacteria</taxon>
        <taxon>Bacillati</taxon>
        <taxon>Actinomycetota</taxon>
        <taxon>Actinomycetes</taxon>
        <taxon>Mycobacteriales</taxon>
        <taxon>Corynebacteriaceae</taxon>
        <taxon>Corynebacterium</taxon>
    </lineage>
</organism>
<dbReference type="Gene3D" id="1.10.10.60">
    <property type="entry name" value="Homeodomain-like"/>
    <property type="match status" value="1"/>
</dbReference>
<feature type="domain" description="Resolvase/invertase-type recombinase catalytic" evidence="4">
    <location>
        <begin position="1"/>
        <end position="76"/>
    </location>
</feature>
<sequence>MVWRLDRLGRSVPHLIDQLEDLQARGVGFVSLQETIDTTTPGGRLVFHVFSALAQFERDLAIERTTAGLAAARARGRVGGRPKKLTAQQTATARSLYESKTMTVAEIGRVLGVSRSTIYRGLEAKWKK</sequence>
<dbReference type="SUPFAM" id="SSF46689">
    <property type="entry name" value="Homeodomain-like"/>
    <property type="match status" value="1"/>
</dbReference>
<dbReference type="GO" id="GO:0003677">
    <property type="term" value="F:DNA binding"/>
    <property type="evidence" value="ECO:0007669"/>
    <property type="project" value="UniProtKB-KW"/>
</dbReference>
<gene>
    <name evidence="5" type="ORF">CVA01_29580</name>
</gene>
<dbReference type="InterPro" id="IPR006119">
    <property type="entry name" value="Resolv_N"/>
</dbReference>
<evidence type="ECO:0000259" key="4">
    <source>
        <dbReference type="PROSITE" id="PS51736"/>
    </source>
</evidence>
<dbReference type="PANTHER" id="PTHR30461:SF2">
    <property type="entry name" value="SERINE RECOMBINASE PINE-RELATED"/>
    <property type="match status" value="1"/>
</dbReference>
<dbReference type="SMART" id="SM00857">
    <property type="entry name" value="Resolvase"/>
    <property type="match status" value="1"/>
</dbReference>
<evidence type="ECO:0000313" key="6">
    <source>
        <dbReference type="Proteomes" id="UP000319986"/>
    </source>
</evidence>
<keyword evidence="3" id="KW-0233">DNA recombination</keyword>
<dbReference type="GO" id="GO:0000150">
    <property type="term" value="F:DNA strand exchange activity"/>
    <property type="evidence" value="ECO:0007669"/>
    <property type="project" value="InterPro"/>
</dbReference>
<dbReference type="CDD" id="cd00569">
    <property type="entry name" value="HTH_Hin_like"/>
    <property type="match status" value="1"/>
</dbReference>
<comment type="similarity">
    <text evidence="1">Belongs to the site-specific recombinase resolvase family.</text>
</comment>
<protein>
    <recommendedName>
        <fullName evidence="4">Resolvase/invertase-type recombinase catalytic domain-containing protein</fullName>
    </recommendedName>
</protein>
<keyword evidence="2" id="KW-0238">DNA-binding</keyword>
<name>A0A4Y4C887_9CORY</name>
<dbReference type="PROSITE" id="PS51736">
    <property type="entry name" value="RECOMBINASES_3"/>
    <property type="match status" value="1"/>
</dbReference>
<dbReference type="InterPro" id="IPR009057">
    <property type="entry name" value="Homeodomain-like_sf"/>
</dbReference>
<evidence type="ECO:0000256" key="3">
    <source>
        <dbReference type="ARBA" id="ARBA00023172"/>
    </source>
</evidence>